<feature type="domain" description="Transcriptional repressor PaaX-like N-terminal" evidence="1">
    <location>
        <begin position="10"/>
        <end position="71"/>
    </location>
</feature>
<dbReference type="InterPro" id="IPR012906">
    <property type="entry name" value="PaaX-like_N"/>
</dbReference>
<dbReference type="EMBL" id="JABENB010000001">
    <property type="protein sequence ID" value="NNG39675.1"/>
    <property type="molecule type" value="Genomic_DNA"/>
</dbReference>
<keyword evidence="4" id="KW-1185">Reference proteome</keyword>
<dbReference type="Pfam" id="PF20803">
    <property type="entry name" value="PaaX_M"/>
    <property type="match status" value="1"/>
</dbReference>
<dbReference type="InterPro" id="IPR048846">
    <property type="entry name" value="PaaX-like_central"/>
</dbReference>
<dbReference type="Gene3D" id="1.20.58.1460">
    <property type="match status" value="1"/>
</dbReference>
<dbReference type="GO" id="GO:0006351">
    <property type="term" value="P:DNA-templated transcription"/>
    <property type="evidence" value="ECO:0007669"/>
    <property type="project" value="TreeGrafter"/>
</dbReference>
<organism evidence="3 4">
    <name type="scientific">Flexivirga aerilata</name>
    <dbReference type="NCBI Taxonomy" id="1656889"/>
    <lineage>
        <taxon>Bacteria</taxon>
        <taxon>Bacillati</taxon>
        <taxon>Actinomycetota</taxon>
        <taxon>Actinomycetes</taxon>
        <taxon>Micrococcales</taxon>
        <taxon>Dermacoccaceae</taxon>
        <taxon>Flexivirga</taxon>
    </lineage>
</organism>
<evidence type="ECO:0000259" key="1">
    <source>
        <dbReference type="Pfam" id="PF07848"/>
    </source>
</evidence>
<comment type="caution">
    <text evidence="3">The sequence shown here is derived from an EMBL/GenBank/DDBJ whole genome shotgun (WGS) entry which is preliminary data.</text>
</comment>
<evidence type="ECO:0000313" key="4">
    <source>
        <dbReference type="Proteomes" id="UP000557772"/>
    </source>
</evidence>
<reference evidence="3 4" key="1">
    <citation type="submission" date="2020-05" db="EMBL/GenBank/DDBJ databases">
        <title>Flexivirga sp. ID2601S isolated from air conditioner.</title>
        <authorList>
            <person name="Kim D.H."/>
        </authorList>
    </citation>
    <scope>NUCLEOTIDE SEQUENCE [LARGE SCALE GENOMIC DNA]</scope>
    <source>
        <strain evidence="3 4">ID2601S</strain>
    </source>
</reference>
<dbReference type="Gene3D" id="1.10.10.10">
    <property type="entry name" value="Winged helix-like DNA-binding domain superfamily/Winged helix DNA-binding domain"/>
    <property type="match status" value="1"/>
</dbReference>
<dbReference type="InterPro" id="IPR036388">
    <property type="entry name" value="WH-like_DNA-bd_sf"/>
</dbReference>
<accession>A0A849AGV5</accession>
<evidence type="ECO:0000313" key="3">
    <source>
        <dbReference type="EMBL" id="NNG39675.1"/>
    </source>
</evidence>
<proteinExistence type="predicted"/>
<dbReference type="PANTHER" id="PTHR30319:SF1">
    <property type="entry name" value="TRANSCRIPTIONAL REPRESSOR PAAX"/>
    <property type="match status" value="1"/>
</dbReference>
<dbReference type="Proteomes" id="UP000557772">
    <property type="component" value="Unassembled WGS sequence"/>
</dbReference>
<protein>
    <submittedName>
        <fullName evidence="3">PaaX family transcriptional regulator</fullName>
    </submittedName>
</protein>
<evidence type="ECO:0000259" key="2">
    <source>
        <dbReference type="Pfam" id="PF20803"/>
    </source>
</evidence>
<name>A0A849AGV5_9MICO</name>
<gene>
    <name evidence="3" type="ORF">HJ588_10375</name>
</gene>
<feature type="domain" description="Transcriptional repressor PaaX-like central Cas2-like" evidence="2">
    <location>
        <begin position="85"/>
        <end position="138"/>
    </location>
</feature>
<dbReference type="Pfam" id="PF07848">
    <property type="entry name" value="PaaX"/>
    <property type="match status" value="1"/>
</dbReference>
<dbReference type="AlphaFoldDB" id="A0A849AGV5"/>
<sequence length="237" mass="26709">MDSSLVPAISARSAVLSLLLALHPPSLSTREIIAAMELFGISEPTTRVALTRMVAAGDLIRDESSYTLSERLLHRQRDVEPPVQRRWRGTWELAIVTTSGRSAADRTALRREMQRQRVAELREGVWTRPANLRREWPQRLLQVSTCFEARPTSDSAALAARLWDLDGWAAAGRAFVEALDETTDEPSRFRTMVAAVRHLQSDPLLPAELLPTDWPVEALSVRYADYRSWVGNLGRNR</sequence>
<dbReference type="PANTHER" id="PTHR30319">
    <property type="entry name" value="PHENYLACETIC ACID REGULATOR-RELATED TRANSCRIPTIONAL REPRESSOR"/>
    <property type="match status" value="1"/>
</dbReference>
<dbReference type="Gene3D" id="3.30.70.2650">
    <property type="match status" value="1"/>
</dbReference>